<keyword evidence="4" id="KW-1185">Reference proteome</keyword>
<sequence>MIEKVSAGIVATLCVVFMIRLLVGTQRRARLDAWARIAWLRLKHGWLQLYHWRSSRKSAERLAEEAIRRARDDGHWEGNVYKPKSFSKKPPRDKMH</sequence>
<protein>
    <submittedName>
        <fullName evidence="3">Uncharacterized protein</fullName>
    </submittedName>
</protein>
<keyword evidence="2" id="KW-0812">Transmembrane</keyword>
<evidence type="ECO:0000313" key="3">
    <source>
        <dbReference type="EMBL" id="WOB10334.1"/>
    </source>
</evidence>
<accession>A0ABZ0D6L6</accession>
<evidence type="ECO:0000256" key="2">
    <source>
        <dbReference type="SAM" id="Phobius"/>
    </source>
</evidence>
<dbReference type="Proteomes" id="UP001303946">
    <property type="component" value="Chromosome"/>
</dbReference>
<reference evidence="3 4" key="1">
    <citation type="submission" date="2023-10" db="EMBL/GenBank/DDBJ databases">
        <title>Bacteria for the degradation of biodegradable plastic PBAT(Polybutylene adipate terephthalate).</title>
        <authorList>
            <person name="Weon H.-Y."/>
            <person name="Yeon J."/>
        </authorList>
    </citation>
    <scope>NUCLEOTIDE SEQUENCE [LARGE SCALE GENOMIC DNA]</scope>
    <source>
        <strain evidence="3 4">SBD 7-3</strain>
    </source>
</reference>
<feature type="region of interest" description="Disordered" evidence="1">
    <location>
        <begin position="75"/>
        <end position="96"/>
    </location>
</feature>
<proteinExistence type="predicted"/>
<name>A0ABZ0D6L6_9BURK</name>
<evidence type="ECO:0000256" key="1">
    <source>
        <dbReference type="SAM" id="MobiDB-lite"/>
    </source>
</evidence>
<keyword evidence="2" id="KW-0472">Membrane</keyword>
<dbReference type="RefSeq" id="WP_316703241.1">
    <property type="nucleotide sequence ID" value="NZ_CP136336.1"/>
</dbReference>
<keyword evidence="2" id="KW-1133">Transmembrane helix</keyword>
<gene>
    <name evidence="3" type="ORF">RXV79_09790</name>
</gene>
<organism evidence="3 4">
    <name type="scientific">Piscinibacter gummiphilus</name>
    <dbReference type="NCBI Taxonomy" id="946333"/>
    <lineage>
        <taxon>Bacteria</taxon>
        <taxon>Pseudomonadati</taxon>
        <taxon>Pseudomonadota</taxon>
        <taxon>Betaproteobacteria</taxon>
        <taxon>Burkholderiales</taxon>
        <taxon>Sphaerotilaceae</taxon>
        <taxon>Piscinibacter</taxon>
    </lineage>
</organism>
<dbReference type="EMBL" id="CP136336">
    <property type="protein sequence ID" value="WOB10334.1"/>
    <property type="molecule type" value="Genomic_DNA"/>
</dbReference>
<evidence type="ECO:0000313" key="4">
    <source>
        <dbReference type="Proteomes" id="UP001303946"/>
    </source>
</evidence>
<feature type="transmembrane region" description="Helical" evidence="2">
    <location>
        <begin position="6"/>
        <end position="23"/>
    </location>
</feature>